<evidence type="ECO:0000313" key="13">
    <source>
        <dbReference type="EMBL" id="MFD1262111.1"/>
    </source>
</evidence>
<dbReference type="EMBL" id="JBHTMC010000001">
    <property type="protein sequence ID" value="MFD1262111.1"/>
    <property type="molecule type" value="Genomic_DNA"/>
</dbReference>
<keyword evidence="3 9" id="KW-0813">Transport</keyword>
<protein>
    <recommendedName>
        <fullName evidence="9">Membrane fusion protein (MFP) family protein</fullName>
    </recommendedName>
</protein>
<reference evidence="14" key="1">
    <citation type="journal article" date="2019" name="Int. J. Syst. Evol. Microbiol.">
        <title>The Global Catalogue of Microorganisms (GCM) 10K type strain sequencing project: providing services to taxonomists for standard genome sequencing and annotation.</title>
        <authorList>
            <consortium name="The Broad Institute Genomics Platform"/>
            <consortium name="The Broad Institute Genome Sequencing Center for Infectious Disease"/>
            <person name="Wu L."/>
            <person name="Ma J."/>
        </authorList>
    </citation>
    <scope>NUCLEOTIDE SEQUENCE [LARGE SCALE GENOMIC DNA]</scope>
    <source>
        <strain evidence="14">CCUG 48884</strain>
    </source>
</reference>
<feature type="coiled-coil region" evidence="10">
    <location>
        <begin position="251"/>
        <end position="292"/>
    </location>
</feature>
<dbReference type="Pfam" id="PF26002">
    <property type="entry name" value="Beta-barrel_AprE"/>
    <property type="match status" value="1"/>
</dbReference>
<name>A0ABW3W8H4_9RHOO</name>
<evidence type="ECO:0000256" key="1">
    <source>
        <dbReference type="ARBA" id="ARBA00004377"/>
    </source>
</evidence>
<dbReference type="PRINTS" id="PR01490">
    <property type="entry name" value="RTXTOXIND"/>
</dbReference>
<proteinExistence type="inferred from homology"/>
<dbReference type="InterPro" id="IPR058982">
    <property type="entry name" value="Beta-barrel_AprE"/>
</dbReference>
<evidence type="ECO:0000256" key="3">
    <source>
        <dbReference type="ARBA" id="ARBA00022448"/>
    </source>
</evidence>
<comment type="caution">
    <text evidence="13">The sequence shown here is derived from an EMBL/GenBank/DDBJ whole genome shotgun (WGS) entry which is preliminary data.</text>
</comment>
<evidence type="ECO:0000256" key="9">
    <source>
        <dbReference type="RuleBase" id="RU365093"/>
    </source>
</evidence>
<organism evidence="13 14">
    <name type="scientific">Thauera mechernichensis</name>
    <dbReference type="NCBI Taxonomy" id="82788"/>
    <lineage>
        <taxon>Bacteria</taxon>
        <taxon>Pseudomonadati</taxon>
        <taxon>Pseudomonadota</taxon>
        <taxon>Betaproteobacteria</taxon>
        <taxon>Rhodocyclales</taxon>
        <taxon>Zoogloeaceae</taxon>
        <taxon>Thauera</taxon>
    </lineage>
</organism>
<evidence type="ECO:0000259" key="11">
    <source>
        <dbReference type="Pfam" id="PF25994"/>
    </source>
</evidence>
<comment type="similarity">
    <text evidence="2 9">Belongs to the membrane fusion protein (MFP) (TC 8.A.1) family.</text>
</comment>
<dbReference type="RefSeq" id="WP_002944455.1">
    <property type="nucleotide sequence ID" value="NZ_JARQZE010000001.1"/>
</dbReference>
<evidence type="ECO:0000256" key="10">
    <source>
        <dbReference type="SAM" id="Coils"/>
    </source>
</evidence>
<dbReference type="NCBIfam" id="TIGR01843">
    <property type="entry name" value="type_I_hlyD"/>
    <property type="match status" value="1"/>
</dbReference>
<dbReference type="Gene3D" id="2.40.50.100">
    <property type="match status" value="1"/>
</dbReference>
<keyword evidence="7 9" id="KW-1133">Transmembrane helix</keyword>
<dbReference type="InterPro" id="IPR058781">
    <property type="entry name" value="HH_AprE-like"/>
</dbReference>
<dbReference type="Gene3D" id="2.40.30.170">
    <property type="match status" value="1"/>
</dbReference>
<dbReference type="SUPFAM" id="SSF111369">
    <property type="entry name" value="HlyD-like secretion proteins"/>
    <property type="match status" value="1"/>
</dbReference>
<evidence type="ECO:0000256" key="2">
    <source>
        <dbReference type="ARBA" id="ARBA00009477"/>
    </source>
</evidence>
<dbReference type="Proteomes" id="UP001597158">
    <property type="component" value="Unassembled WGS sequence"/>
</dbReference>
<dbReference type="Pfam" id="PF25994">
    <property type="entry name" value="HH_AprE"/>
    <property type="match status" value="1"/>
</dbReference>
<dbReference type="PANTHER" id="PTHR30386">
    <property type="entry name" value="MEMBRANE FUSION SUBUNIT OF EMRAB-TOLC MULTIDRUG EFFLUX PUMP"/>
    <property type="match status" value="1"/>
</dbReference>
<gene>
    <name evidence="13" type="ORF">ACFQ4M_00860</name>
</gene>
<comment type="subcellular location">
    <subcellularLocation>
        <location evidence="1 9">Cell inner membrane</location>
        <topology evidence="1 9">Single-pass membrane protein</topology>
    </subcellularLocation>
</comment>
<keyword evidence="8 9" id="KW-0472">Membrane</keyword>
<keyword evidence="4 9" id="KW-1003">Cell membrane</keyword>
<evidence type="ECO:0000256" key="7">
    <source>
        <dbReference type="ARBA" id="ARBA00022989"/>
    </source>
</evidence>
<keyword evidence="10" id="KW-0175">Coiled coil</keyword>
<dbReference type="PANTHER" id="PTHR30386:SF26">
    <property type="entry name" value="TRANSPORT PROTEIN COMB"/>
    <property type="match status" value="1"/>
</dbReference>
<evidence type="ECO:0000256" key="4">
    <source>
        <dbReference type="ARBA" id="ARBA00022475"/>
    </source>
</evidence>
<feature type="transmembrane region" description="Helical" evidence="9">
    <location>
        <begin position="64"/>
        <end position="82"/>
    </location>
</feature>
<evidence type="ECO:0000256" key="8">
    <source>
        <dbReference type="ARBA" id="ARBA00023136"/>
    </source>
</evidence>
<feature type="domain" description="AprE-like beta-barrel" evidence="12">
    <location>
        <begin position="363"/>
        <end position="449"/>
    </location>
</feature>
<sequence>MLPRMQRSLFDKVGEVSQGSTQLGGGALDRLVRSAARGDRPGADDWMGEADWARLQQEPLRARGLLWIIALVLVALVAWAALAELDEVTRGEARVIPSSQLQVVQSFDGGVVEEIAVREGQVVDTGELLLRIDPTRFVSTLLESRATAQALQARAARLEALTRGGEFAVAAELEREIPDIVAHERRMFETSREGINAQIAIARQQLSQRQQELNEVRARRDQAARGLDLAVRELDVTRPLVRSGAVSDVDILRLERDVARMRGERDQAAAQISRVQAAITEAEGKIQEVELAVRNQWRAELSDTMSKLGSLSEGARGLEDRVKHAEIRSPMRGTVKRLLVNTVGGVVQPGREVVEIVPLDDALLLEARIKPRDIGFLRPEQPAVVKFSAYDFAIYGGLDAVVEHISADTVLDDKGNAFYIVRVRTLQNELGEGMPIIPGMVADVDILTGKKSVLAYLAKPVLRAKAKALTER</sequence>
<feature type="domain" description="AprE-like long alpha-helical hairpin" evidence="11">
    <location>
        <begin position="143"/>
        <end position="321"/>
    </location>
</feature>
<evidence type="ECO:0000256" key="6">
    <source>
        <dbReference type="ARBA" id="ARBA00022692"/>
    </source>
</evidence>
<accession>A0ABW3W8H4</accession>
<keyword evidence="14" id="KW-1185">Reference proteome</keyword>
<evidence type="ECO:0000259" key="12">
    <source>
        <dbReference type="Pfam" id="PF26002"/>
    </source>
</evidence>
<evidence type="ECO:0000256" key="5">
    <source>
        <dbReference type="ARBA" id="ARBA00022519"/>
    </source>
</evidence>
<dbReference type="Gene3D" id="1.10.287.470">
    <property type="entry name" value="Helix hairpin bin"/>
    <property type="match status" value="1"/>
</dbReference>
<keyword evidence="6 9" id="KW-0812">Transmembrane</keyword>
<dbReference type="InterPro" id="IPR050739">
    <property type="entry name" value="MFP"/>
</dbReference>
<evidence type="ECO:0000313" key="14">
    <source>
        <dbReference type="Proteomes" id="UP001597158"/>
    </source>
</evidence>
<keyword evidence="5 9" id="KW-0997">Cell inner membrane</keyword>
<dbReference type="InterPro" id="IPR010129">
    <property type="entry name" value="T1SS_HlyD"/>
</dbReference>